<comment type="caution">
    <text evidence="4">The sequence shown here is derived from an EMBL/GenBank/DDBJ whole genome shotgun (WGS) entry which is preliminary data.</text>
</comment>
<evidence type="ECO:0000313" key="4">
    <source>
        <dbReference type="EMBL" id="MFC4352707.1"/>
    </source>
</evidence>
<keyword evidence="3" id="KW-0443">Lipid metabolism</keyword>
<evidence type="ECO:0000256" key="3">
    <source>
        <dbReference type="ARBA" id="ARBA00023098"/>
    </source>
</evidence>
<dbReference type="EMBL" id="JBHSCW010000008">
    <property type="protein sequence ID" value="MFC4352707.1"/>
    <property type="molecule type" value="Genomic_DNA"/>
</dbReference>
<gene>
    <name evidence="4" type="ORF">ACFOW6_14240</name>
</gene>
<dbReference type="SUPFAM" id="SSF53474">
    <property type="entry name" value="alpha/beta-Hydrolases"/>
    <property type="match status" value="1"/>
</dbReference>
<dbReference type="PANTHER" id="PTHR10272:SF0">
    <property type="entry name" value="PLATELET-ACTIVATING FACTOR ACETYLHYDROLASE"/>
    <property type="match status" value="1"/>
</dbReference>
<dbReference type="Proteomes" id="UP001595799">
    <property type="component" value="Unassembled WGS sequence"/>
</dbReference>
<reference evidence="5" key="1">
    <citation type="journal article" date="2019" name="Int. J. Syst. Evol. Microbiol.">
        <title>The Global Catalogue of Microorganisms (GCM) 10K type strain sequencing project: providing services to taxonomists for standard genome sequencing and annotation.</title>
        <authorList>
            <consortium name="The Broad Institute Genomics Platform"/>
            <consortium name="The Broad Institute Genome Sequencing Center for Infectious Disease"/>
            <person name="Wu L."/>
            <person name="Ma J."/>
        </authorList>
    </citation>
    <scope>NUCLEOTIDE SEQUENCE [LARGE SCALE GENOMIC DNA]</scope>
    <source>
        <strain evidence="5">CECT 8472</strain>
    </source>
</reference>
<keyword evidence="2" id="KW-0442">Lipid degradation</keyword>
<dbReference type="RefSeq" id="WP_382423066.1">
    <property type="nucleotide sequence ID" value="NZ_JBHSCW010000008.1"/>
</dbReference>
<evidence type="ECO:0000313" key="5">
    <source>
        <dbReference type="Proteomes" id="UP001595799"/>
    </source>
</evidence>
<evidence type="ECO:0000256" key="1">
    <source>
        <dbReference type="ARBA" id="ARBA00022801"/>
    </source>
</evidence>
<dbReference type="PANTHER" id="PTHR10272">
    <property type="entry name" value="PLATELET-ACTIVATING FACTOR ACETYLHYDROLASE"/>
    <property type="match status" value="1"/>
</dbReference>
<dbReference type="PIRSF" id="PIRSF031982">
    <property type="entry name" value="UCP031982_abhydr"/>
    <property type="match status" value="1"/>
</dbReference>
<organism evidence="4 5">
    <name type="scientific">Fodinicurvata halophila</name>
    <dbReference type="NCBI Taxonomy" id="1419723"/>
    <lineage>
        <taxon>Bacteria</taxon>
        <taxon>Pseudomonadati</taxon>
        <taxon>Pseudomonadota</taxon>
        <taxon>Alphaproteobacteria</taxon>
        <taxon>Rhodospirillales</taxon>
        <taxon>Rhodovibrionaceae</taxon>
        <taxon>Fodinicurvata</taxon>
    </lineage>
</organism>
<accession>A0ABV8UPP8</accession>
<dbReference type="Pfam" id="PF03403">
    <property type="entry name" value="PAF-AH_p_II"/>
    <property type="match status" value="1"/>
</dbReference>
<keyword evidence="5" id="KW-1185">Reference proteome</keyword>
<proteinExistence type="predicted"/>
<dbReference type="GO" id="GO:0016787">
    <property type="term" value="F:hydrolase activity"/>
    <property type="evidence" value="ECO:0007669"/>
    <property type="project" value="UniProtKB-KW"/>
</dbReference>
<protein>
    <submittedName>
        <fullName evidence="4">Alpha/beta hydrolase family protein</fullName>
    </submittedName>
</protein>
<keyword evidence="1 4" id="KW-0378">Hydrolase</keyword>
<sequence>MRCFKVGFREGKASDPQRRNWSDDGPRPIRWSAWYPARNDAVEQVVTLPTTSPLFVMGSVAREAAFNTDYERYPVVLLSHGTGGTASSLGWLAQHIASAGFIVIGVDHHGNTASEPYRPEGFLCWWERPRDLSVILDQLMLTGPFADRMDLERGSAAGFSLGGYTVLSLAGAITDVNLYLEWAGESRFARGPRELPDVVDHIEALTDKNPVFKASWESQSASNYDARIKRFIALAPAPTRALTVQSLQGIHAPVTIIVGEGDTEAPADLFSVWMHEQLPRSSLHLLGRDVGHYTFLCECTEAGKNNEPTLCQDQSGINRASVHEMAASIALSALRVTGGS</sequence>
<dbReference type="InterPro" id="IPR029058">
    <property type="entry name" value="AB_hydrolase_fold"/>
</dbReference>
<dbReference type="Gene3D" id="3.40.50.1820">
    <property type="entry name" value="alpha/beta hydrolase"/>
    <property type="match status" value="1"/>
</dbReference>
<name>A0ABV8UPP8_9PROT</name>
<dbReference type="InterPro" id="IPR016986">
    <property type="entry name" value="UCP031982_abhydr"/>
</dbReference>
<evidence type="ECO:0000256" key="2">
    <source>
        <dbReference type="ARBA" id="ARBA00022963"/>
    </source>
</evidence>